<gene>
    <name evidence="2" type="ORF">O181_016932</name>
</gene>
<sequence length="101" mass="11035">MTTRRGSQYSIESDEGGLRSREGEIPSQTASTQGSTISQRQVPEMSIIAEPEVELSRSLSHRNKSHSEVLDRHKHEPAQAVIHGVKGQQLGNVATNPSMSD</sequence>
<dbReference type="AlphaFoldDB" id="A0A9Q3C4Z5"/>
<feature type="compositionally biased region" description="Polar residues" evidence="1">
    <location>
        <begin position="89"/>
        <end position="101"/>
    </location>
</feature>
<protein>
    <submittedName>
        <fullName evidence="2">Uncharacterized protein</fullName>
    </submittedName>
</protein>
<feature type="compositionally biased region" description="Polar residues" evidence="1">
    <location>
        <begin position="1"/>
        <end position="11"/>
    </location>
</feature>
<accession>A0A9Q3C4Z5</accession>
<dbReference type="Proteomes" id="UP000765509">
    <property type="component" value="Unassembled WGS sequence"/>
</dbReference>
<keyword evidence="3" id="KW-1185">Reference proteome</keyword>
<proteinExistence type="predicted"/>
<comment type="caution">
    <text evidence="2">The sequence shown here is derived from an EMBL/GenBank/DDBJ whole genome shotgun (WGS) entry which is preliminary data.</text>
</comment>
<name>A0A9Q3C4Z5_9BASI</name>
<evidence type="ECO:0000313" key="3">
    <source>
        <dbReference type="Proteomes" id="UP000765509"/>
    </source>
</evidence>
<dbReference type="EMBL" id="AVOT02004733">
    <property type="protein sequence ID" value="MBW0477217.1"/>
    <property type="molecule type" value="Genomic_DNA"/>
</dbReference>
<reference evidence="2" key="1">
    <citation type="submission" date="2021-03" db="EMBL/GenBank/DDBJ databases">
        <title>Draft genome sequence of rust myrtle Austropuccinia psidii MF-1, a brazilian biotype.</title>
        <authorList>
            <person name="Quecine M.C."/>
            <person name="Pachon D.M.R."/>
            <person name="Bonatelli M.L."/>
            <person name="Correr F.H."/>
            <person name="Franceschini L.M."/>
            <person name="Leite T.F."/>
            <person name="Margarido G.R.A."/>
            <person name="Almeida C.A."/>
            <person name="Ferrarezi J.A."/>
            <person name="Labate C.A."/>
        </authorList>
    </citation>
    <scope>NUCLEOTIDE SEQUENCE</scope>
    <source>
        <strain evidence="2">MF-1</strain>
    </source>
</reference>
<feature type="compositionally biased region" description="Polar residues" evidence="1">
    <location>
        <begin position="26"/>
        <end position="41"/>
    </location>
</feature>
<evidence type="ECO:0000313" key="2">
    <source>
        <dbReference type="EMBL" id="MBW0477217.1"/>
    </source>
</evidence>
<evidence type="ECO:0000256" key="1">
    <source>
        <dbReference type="SAM" id="MobiDB-lite"/>
    </source>
</evidence>
<feature type="region of interest" description="Disordered" evidence="1">
    <location>
        <begin position="82"/>
        <end position="101"/>
    </location>
</feature>
<feature type="region of interest" description="Disordered" evidence="1">
    <location>
        <begin position="1"/>
        <end position="45"/>
    </location>
</feature>
<organism evidence="2 3">
    <name type="scientific">Austropuccinia psidii MF-1</name>
    <dbReference type="NCBI Taxonomy" id="1389203"/>
    <lineage>
        <taxon>Eukaryota</taxon>
        <taxon>Fungi</taxon>
        <taxon>Dikarya</taxon>
        <taxon>Basidiomycota</taxon>
        <taxon>Pucciniomycotina</taxon>
        <taxon>Pucciniomycetes</taxon>
        <taxon>Pucciniales</taxon>
        <taxon>Sphaerophragmiaceae</taxon>
        <taxon>Austropuccinia</taxon>
    </lineage>
</organism>